<gene>
    <name evidence="2" type="ORF">AB0D95_27660</name>
</gene>
<feature type="signal peptide" evidence="1">
    <location>
        <begin position="1"/>
        <end position="25"/>
    </location>
</feature>
<evidence type="ECO:0000313" key="2">
    <source>
        <dbReference type="EMBL" id="MEU9581000.1"/>
    </source>
</evidence>
<keyword evidence="3" id="KW-1185">Reference proteome</keyword>
<accession>A0ABV3EXR2</accession>
<evidence type="ECO:0000256" key="1">
    <source>
        <dbReference type="SAM" id="SignalP"/>
    </source>
</evidence>
<dbReference type="Proteomes" id="UP001551584">
    <property type="component" value="Unassembled WGS sequence"/>
</dbReference>
<protein>
    <submittedName>
        <fullName evidence="2">Peptidase inhibitor family I36 protein</fullName>
    </submittedName>
</protein>
<sequence>MKRNVIGAALFGAAMLIGGTTVASAAPAGCEAGWVCMYRDDDYKGGAVNLTNTTTSIAVLSNYGFNDEMNSWFSNFKYDAAWFYDANYSGSRKCMNSYSSNHSLSLADYDEASSARKYTSATAC</sequence>
<proteinExistence type="predicted"/>
<evidence type="ECO:0000313" key="3">
    <source>
        <dbReference type="Proteomes" id="UP001551584"/>
    </source>
</evidence>
<dbReference type="RefSeq" id="WP_359277208.1">
    <property type="nucleotide sequence ID" value="NZ_JBEZNA010000096.1"/>
</dbReference>
<dbReference type="Gene3D" id="2.60.20.10">
    <property type="entry name" value="Crystallins"/>
    <property type="match status" value="1"/>
</dbReference>
<comment type="caution">
    <text evidence="2">The sequence shown here is derived from an EMBL/GenBank/DDBJ whole genome shotgun (WGS) entry which is preliminary data.</text>
</comment>
<dbReference type="Pfam" id="PF03995">
    <property type="entry name" value="Inhibitor_I36"/>
    <property type="match status" value="1"/>
</dbReference>
<reference evidence="2 3" key="1">
    <citation type="submission" date="2024-06" db="EMBL/GenBank/DDBJ databases">
        <title>The Natural Products Discovery Center: Release of the First 8490 Sequenced Strains for Exploring Actinobacteria Biosynthetic Diversity.</title>
        <authorList>
            <person name="Kalkreuter E."/>
            <person name="Kautsar S.A."/>
            <person name="Yang D."/>
            <person name="Bader C.D."/>
            <person name="Teijaro C.N."/>
            <person name="Fluegel L."/>
            <person name="Davis C.M."/>
            <person name="Simpson J.R."/>
            <person name="Lauterbach L."/>
            <person name="Steele A.D."/>
            <person name="Gui C."/>
            <person name="Meng S."/>
            <person name="Li G."/>
            <person name="Viehrig K."/>
            <person name="Ye F."/>
            <person name="Su P."/>
            <person name="Kiefer A.F."/>
            <person name="Nichols A."/>
            <person name="Cepeda A.J."/>
            <person name="Yan W."/>
            <person name="Fan B."/>
            <person name="Jiang Y."/>
            <person name="Adhikari A."/>
            <person name="Zheng C.-J."/>
            <person name="Schuster L."/>
            <person name="Cowan T.M."/>
            <person name="Smanski M.J."/>
            <person name="Chevrette M.G."/>
            <person name="De Carvalho L.P.S."/>
            <person name="Shen B."/>
        </authorList>
    </citation>
    <scope>NUCLEOTIDE SEQUENCE [LARGE SCALE GENOMIC DNA]</scope>
    <source>
        <strain evidence="2 3">NPDC048117</strain>
    </source>
</reference>
<dbReference type="EMBL" id="JBEZNA010000096">
    <property type="protein sequence ID" value="MEU9581000.1"/>
    <property type="molecule type" value="Genomic_DNA"/>
</dbReference>
<name>A0ABV3EXR2_9ACTN</name>
<feature type="chain" id="PRO_5046514756" evidence="1">
    <location>
        <begin position="26"/>
        <end position="124"/>
    </location>
</feature>
<keyword evidence="1" id="KW-0732">Signal</keyword>
<organism evidence="2 3">
    <name type="scientific">Streptomyces chilikensis</name>
    <dbReference type="NCBI Taxonomy" id="1194079"/>
    <lineage>
        <taxon>Bacteria</taxon>
        <taxon>Bacillati</taxon>
        <taxon>Actinomycetota</taxon>
        <taxon>Actinomycetes</taxon>
        <taxon>Kitasatosporales</taxon>
        <taxon>Streptomycetaceae</taxon>
        <taxon>Streptomyces</taxon>
    </lineage>
</organism>